<evidence type="ECO:0000256" key="1">
    <source>
        <dbReference type="ARBA" id="ARBA00022676"/>
    </source>
</evidence>
<name>A0A1H0ALN6_9BACT</name>
<keyword evidence="7" id="KW-1185">Reference proteome</keyword>
<dbReference type="EMBL" id="FNIN01000001">
    <property type="protein sequence ID" value="SDN34482.1"/>
    <property type="molecule type" value="Genomic_DNA"/>
</dbReference>
<dbReference type="PANTHER" id="PTHR30160">
    <property type="entry name" value="TETRAACYLDISACCHARIDE 4'-KINASE-RELATED"/>
    <property type="match status" value="1"/>
</dbReference>
<keyword evidence="2 6" id="KW-0808">Transferase</keyword>
<reference evidence="6 7" key="1">
    <citation type="submission" date="2016-10" db="EMBL/GenBank/DDBJ databases">
        <authorList>
            <person name="de Groot N.N."/>
        </authorList>
    </citation>
    <scope>NUCLEOTIDE SEQUENCE [LARGE SCALE GENOMIC DNA]</scope>
    <source>
        <strain evidence="6 7">DSM 15269</strain>
    </source>
</reference>
<evidence type="ECO:0000313" key="6">
    <source>
        <dbReference type="EMBL" id="SDN34482.1"/>
    </source>
</evidence>
<dbReference type="InterPro" id="IPR011910">
    <property type="entry name" value="RfaF"/>
</dbReference>
<sequence>MKILVWQTAFLGDLILTTPLIQSLKKNYPQSKISLVCKSFGKEVFKHNPYVDELICFDKKTSSFFNLILNLKKKKFNLAISPHRSHRASLSLFLAKIPVRVGFDKAGFSFLYTCVQKHEFSGGHEIERNLKLLSCLPDFDTQNICKIPSLYVKREEEKIISNLNLKFKKYIAIAPGSKWPTKCWTVKGFKEVVKYLVEKNYFVVLLGSEQENNVCEQIKQNYAKVLNLAGKTTLRESFALIKGAKLLISNDSAPVHMAVSLNTYVIAIFGPTVKKLGFYPYKNGEIIEVDLDCRPCGLHGHKKCPYGHHDCMKKISSKYVIQKIEEVLSR</sequence>
<evidence type="ECO:0000256" key="3">
    <source>
        <dbReference type="ARBA" id="ARBA00043995"/>
    </source>
</evidence>
<dbReference type="GO" id="GO:0005829">
    <property type="term" value="C:cytosol"/>
    <property type="evidence" value="ECO:0007669"/>
    <property type="project" value="TreeGrafter"/>
</dbReference>
<evidence type="ECO:0000256" key="2">
    <source>
        <dbReference type="ARBA" id="ARBA00022679"/>
    </source>
</evidence>
<evidence type="ECO:0000256" key="4">
    <source>
        <dbReference type="ARBA" id="ARBA00044042"/>
    </source>
</evidence>
<dbReference type="InterPro" id="IPR051199">
    <property type="entry name" value="LPS_LOS_Heptosyltrfase"/>
</dbReference>
<comment type="similarity">
    <text evidence="3">Belongs to the glycosyltransferase 9 family.</text>
</comment>
<dbReference type="SUPFAM" id="SSF53756">
    <property type="entry name" value="UDP-Glycosyltransferase/glycogen phosphorylase"/>
    <property type="match status" value="1"/>
</dbReference>
<dbReference type="GO" id="GO:0008713">
    <property type="term" value="F:ADP-heptose-lipopolysaccharide heptosyltransferase activity"/>
    <property type="evidence" value="ECO:0007669"/>
    <property type="project" value="UniProtKB-EC"/>
</dbReference>
<organism evidence="6 7">
    <name type="scientific">Desulfonauticus submarinus</name>
    <dbReference type="NCBI Taxonomy" id="206665"/>
    <lineage>
        <taxon>Bacteria</taxon>
        <taxon>Pseudomonadati</taxon>
        <taxon>Thermodesulfobacteriota</taxon>
        <taxon>Desulfovibrionia</taxon>
        <taxon>Desulfovibrionales</taxon>
        <taxon>Desulfonauticaceae</taxon>
        <taxon>Desulfonauticus</taxon>
    </lineage>
</organism>
<dbReference type="Gene3D" id="3.40.50.2000">
    <property type="entry name" value="Glycogen Phosphorylase B"/>
    <property type="match status" value="2"/>
</dbReference>
<proteinExistence type="inferred from homology"/>
<dbReference type="PANTHER" id="PTHR30160:SF1">
    <property type="entry name" value="LIPOPOLYSACCHARIDE 1,2-N-ACETYLGLUCOSAMINETRANSFERASE-RELATED"/>
    <property type="match status" value="1"/>
</dbReference>
<dbReference type="InterPro" id="IPR002201">
    <property type="entry name" value="Glyco_trans_9"/>
</dbReference>
<dbReference type="Pfam" id="PF01075">
    <property type="entry name" value="Glyco_transf_9"/>
    <property type="match status" value="1"/>
</dbReference>
<gene>
    <name evidence="6" type="ORF">SAMN04488516_101469</name>
</gene>
<dbReference type="CDD" id="cd03789">
    <property type="entry name" value="GT9_LPS_heptosyltransferase"/>
    <property type="match status" value="1"/>
</dbReference>
<dbReference type="GO" id="GO:0009244">
    <property type="term" value="P:lipopolysaccharide core region biosynthetic process"/>
    <property type="evidence" value="ECO:0007669"/>
    <property type="project" value="TreeGrafter"/>
</dbReference>
<dbReference type="EC" id="2.4.99.24" evidence="4"/>
<evidence type="ECO:0000256" key="5">
    <source>
        <dbReference type="ARBA" id="ARBA00047503"/>
    </source>
</evidence>
<dbReference type="NCBIfam" id="TIGR02195">
    <property type="entry name" value="heptsyl_trn_II"/>
    <property type="match status" value="1"/>
</dbReference>
<dbReference type="Proteomes" id="UP000199602">
    <property type="component" value="Unassembled WGS sequence"/>
</dbReference>
<keyword evidence="1" id="KW-0328">Glycosyltransferase</keyword>
<dbReference type="OrthoDB" id="9760688at2"/>
<protein>
    <recommendedName>
        <fullName evidence="4">lipopolysaccharide heptosyltransferase II</fullName>
        <ecNumber evidence="4">2.4.99.24</ecNumber>
    </recommendedName>
</protein>
<evidence type="ECO:0000313" key="7">
    <source>
        <dbReference type="Proteomes" id="UP000199602"/>
    </source>
</evidence>
<dbReference type="RefSeq" id="WP_092062782.1">
    <property type="nucleotide sequence ID" value="NZ_FNIN01000001.1"/>
</dbReference>
<dbReference type="AlphaFoldDB" id="A0A1H0ALN6"/>
<dbReference type="STRING" id="206665.SAMN04488516_101469"/>
<comment type="catalytic activity">
    <reaction evidence="5">
        <text>an L-alpha-D-Hep-(1-&gt;5)-[alpha-Kdo-(2-&gt;4)]-alpha-Kdo-(2-&gt;6)-lipid A + ADP-L-glycero-beta-D-manno-heptose = an L-alpha-D-Hep-(1-&gt;3)-L-alpha-D-Hep-(1-&gt;5)-[alpha-Kdo-(2-&gt;4)]-alpha-Kdo-(2-&gt;6)-lipid A + ADP + H(+)</text>
        <dbReference type="Rhea" id="RHEA:74071"/>
        <dbReference type="ChEBI" id="CHEBI:15378"/>
        <dbReference type="ChEBI" id="CHEBI:61506"/>
        <dbReference type="ChEBI" id="CHEBI:193068"/>
        <dbReference type="ChEBI" id="CHEBI:193069"/>
        <dbReference type="ChEBI" id="CHEBI:456216"/>
        <dbReference type="EC" id="2.4.99.24"/>
    </reaction>
</comment>
<accession>A0A1H0ALN6</accession>